<dbReference type="AlphaFoldDB" id="A0A9W5TZN8"/>
<evidence type="ECO:0000256" key="1">
    <source>
        <dbReference type="ARBA" id="ARBA00022491"/>
    </source>
</evidence>
<organism evidence="6 7">
    <name type="scientific">Lentibacillus populi</name>
    <dbReference type="NCBI Taxonomy" id="1827502"/>
    <lineage>
        <taxon>Bacteria</taxon>
        <taxon>Bacillati</taxon>
        <taxon>Bacillota</taxon>
        <taxon>Bacilli</taxon>
        <taxon>Bacillales</taxon>
        <taxon>Bacillaceae</taxon>
        <taxon>Lentibacillus</taxon>
    </lineage>
</organism>
<sequence>MKKTNDLRIIKTKQLLKESLLSLLKEIEFEEITIKKLTERAQINRSTFYAHFYDKFDLLEKTIHDELVSFVKEVAPKNEEELTLTEIPNPFYLRATQYIYQHGEFFKLMMGEKGIPSFQQRFLKIIEKHMTEHLKKFHPDPEKMEIPKELFIYYVAHGYVGVISYWLESGMQYSPEYMAEKLSYLTIKGPFSVAGLK</sequence>
<reference evidence="6" key="2">
    <citation type="submission" date="2020-09" db="EMBL/GenBank/DDBJ databases">
        <authorList>
            <person name="Sun Q."/>
            <person name="Zhou Y."/>
        </authorList>
    </citation>
    <scope>NUCLEOTIDE SEQUENCE</scope>
    <source>
        <strain evidence="6">CGMCC 1.15454</strain>
    </source>
</reference>
<keyword evidence="4" id="KW-1133">Transmembrane helix</keyword>
<protein>
    <submittedName>
        <fullName evidence="6">TetR family transcriptional regulator</fullName>
    </submittedName>
</protein>
<dbReference type="PROSITE" id="PS50977">
    <property type="entry name" value="HTH_TETR_2"/>
    <property type="match status" value="1"/>
</dbReference>
<evidence type="ECO:0000259" key="5">
    <source>
        <dbReference type="PROSITE" id="PS50977"/>
    </source>
</evidence>
<keyword evidence="1" id="KW-0678">Repressor</keyword>
<reference evidence="6" key="1">
    <citation type="journal article" date="2014" name="Int. J. Syst. Evol. Microbiol.">
        <title>Complete genome sequence of Corynebacterium casei LMG S-19264T (=DSM 44701T), isolated from a smear-ripened cheese.</title>
        <authorList>
            <consortium name="US DOE Joint Genome Institute (JGI-PGF)"/>
            <person name="Walter F."/>
            <person name="Albersmeier A."/>
            <person name="Kalinowski J."/>
            <person name="Ruckert C."/>
        </authorList>
    </citation>
    <scope>NUCLEOTIDE SEQUENCE</scope>
    <source>
        <strain evidence="6">CGMCC 1.15454</strain>
    </source>
</reference>
<dbReference type="InterPro" id="IPR001647">
    <property type="entry name" value="HTH_TetR"/>
</dbReference>
<dbReference type="Proteomes" id="UP000621492">
    <property type="component" value="Unassembled WGS sequence"/>
</dbReference>
<keyword evidence="4" id="KW-0812">Transmembrane</keyword>
<gene>
    <name evidence="6" type="ORF">GCM10011409_26940</name>
</gene>
<evidence type="ECO:0000313" key="7">
    <source>
        <dbReference type="Proteomes" id="UP000621492"/>
    </source>
</evidence>
<dbReference type="InterPro" id="IPR039532">
    <property type="entry name" value="TetR_C_Firmicutes"/>
</dbReference>
<evidence type="ECO:0000256" key="4">
    <source>
        <dbReference type="SAM" id="Phobius"/>
    </source>
</evidence>
<dbReference type="RefSeq" id="WP_188725348.1">
    <property type="nucleotide sequence ID" value="NZ_BMJD01000022.1"/>
</dbReference>
<evidence type="ECO:0000256" key="2">
    <source>
        <dbReference type="ARBA" id="ARBA00023125"/>
    </source>
</evidence>
<dbReference type="InterPro" id="IPR050624">
    <property type="entry name" value="HTH-type_Tx_Regulator"/>
</dbReference>
<dbReference type="SUPFAM" id="SSF46689">
    <property type="entry name" value="Homeodomain-like"/>
    <property type="match status" value="1"/>
</dbReference>
<dbReference type="InterPro" id="IPR009057">
    <property type="entry name" value="Homeodomain-like_sf"/>
</dbReference>
<dbReference type="PANTHER" id="PTHR43479">
    <property type="entry name" value="ACREF/ENVCD OPERON REPRESSOR-RELATED"/>
    <property type="match status" value="1"/>
</dbReference>
<name>A0A9W5TZN8_9BACI</name>
<comment type="caution">
    <text evidence="6">The sequence shown here is derived from an EMBL/GenBank/DDBJ whole genome shotgun (WGS) entry which is preliminary data.</text>
</comment>
<feature type="transmembrane region" description="Helical" evidence="4">
    <location>
        <begin position="150"/>
        <end position="167"/>
    </location>
</feature>
<accession>A0A9W5TZN8</accession>
<feature type="DNA-binding region" description="H-T-H motif" evidence="3">
    <location>
        <begin position="33"/>
        <end position="52"/>
    </location>
</feature>
<dbReference type="Pfam" id="PF14278">
    <property type="entry name" value="TetR_C_8"/>
    <property type="match status" value="1"/>
</dbReference>
<dbReference type="Gene3D" id="1.10.357.10">
    <property type="entry name" value="Tetracycline Repressor, domain 2"/>
    <property type="match status" value="1"/>
</dbReference>
<keyword evidence="7" id="KW-1185">Reference proteome</keyword>
<evidence type="ECO:0000256" key="3">
    <source>
        <dbReference type="PROSITE-ProRule" id="PRU00335"/>
    </source>
</evidence>
<evidence type="ECO:0000313" key="6">
    <source>
        <dbReference type="EMBL" id="GGB48026.1"/>
    </source>
</evidence>
<keyword evidence="2 3" id="KW-0238">DNA-binding</keyword>
<dbReference type="EMBL" id="BMJD01000022">
    <property type="protein sequence ID" value="GGB48026.1"/>
    <property type="molecule type" value="Genomic_DNA"/>
</dbReference>
<dbReference type="GO" id="GO:0003677">
    <property type="term" value="F:DNA binding"/>
    <property type="evidence" value="ECO:0007669"/>
    <property type="project" value="UniProtKB-UniRule"/>
</dbReference>
<keyword evidence="4" id="KW-0472">Membrane</keyword>
<dbReference type="PANTHER" id="PTHR43479:SF7">
    <property type="entry name" value="TETR-FAMILY TRANSCRIPTIONAL REGULATOR"/>
    <property type="match status" value="1"/>
</dbReference>
<proteinExistence type="predicted"/>
<feature type="domain" description="HTH tetR-type" evidence="5">
    <location>
        <begin position="10"/>
        <end position="70"/>
    </location>
</feature>